<comment type="similarity">
    <text evidence="1">Belongs to the AHA1 family.</text>
</comment>
<dbReference type="EMBL" id="BAABGN010000012">
    <property type="protein sequence ID" value="GAA4428247.1"/>
    <property type="molecule type" value="Genomic_DNA"/>
</dbReference>
<dbReference type="Pfam" id="PF08327">
    <property type="entry name" value="AHSA1"/>
    <property type="match status" value="1"/>
</dbReference>
<proteinExistence type="inferred from homology"/>
<accession>A0ABP8LFB0</accession>
<keyword evidence="4" id="KW-1185">Reference proteome</keyword>
<reference evidence="4" key="1">
    <citation type="journal article" date="2019" name="Int. J. Syst. Evol. Microbiol.">
        <title>The Global Catalogue of Microorganisms (GCM) 10K type strain sequencing project: providing services to taxonomists for standard genome sequencing and annotation.</title>
        <authorList>
            <consortium name="The Broad Institute Genomics Platform"/>
            <consortium name="The Broad Institute Genome Sequencing Center for Infectious Disease"/>
            <person name="Wu L."/>
            <person name="Ma J."/>
        </authorList>
    </citation>
    <scope>NUCLEOTIDE SEQUENCE [LARGE SCALE GENOMIC DNA]</scope>
    <source>
        <strain evidence="4">JCM 17810</strain>
    </source>
</reference>
<evidence type="ECO:0000313" key="3">
    <source>
        <dbReference type="EMBL" id="GAA4428247.1"/>
    </source>
</evidence>
<gene>
    <name evidence="3" type="ORF">GCM10023169_29170</name>
</gene>
<dbReference type="InterPro" id="IPR023393">
    <property type="entry name" value="START-like_dom_sf"/>
</dbReference>
<dbReference type="SUPFAM" id="SSF55961">
    <property type="entry name" value="Bet v1-like"/>
    <property type="match status" value="1"/>
</dbReference>
<evidence type="ECO:0000259" key="2">
    <source>
        <dbReference type="Pfam" id="PF08327"/>
    </source>
</evidence>
<dbReference type="Proteomes" id="UP001500622">
    <property type="component" value="Unassembled WGS sequence"/>
</dbReference>
<dbReference type="RefSeq" id="WP_345217006.1">
    <property type="nucleotide sequence ID" value="NZ_BAABGN010000012.1"/>
</dbReference>
<organism evidence="3 4">
    <name type="scientific">Georgenia halophila</name>
    <dbReference type="NCBI Taxonomy" id="620889"/>
    <lineage>
        <taxon>Bacteria</taxon>
        <taxon>Bacillati</taxon>
        <taxon>Actinomycetota</taxon>
        <taxon>Actinomycetes</taxon>
        <taxon>Micrococcales</taxon>
        <taxon>Bogoriellaceae</taxon>
        <taxon>Georgenia</taxon>
    </lineage>
</organism>
<comment type="caution">
    <text evidence="3">The sequence shown here is derived from an EMBL/GenBank/DDBJ whole genome shotgun (WGS) entry which is preliminary data.</text>
</comment>
<evidence type="ECO:0000313" key="4">
    <source>
        <dbReference type="Proteomes" id="UP001500622"/>
    </source>
</evidence>
<feature type="domain" description="Activator of Hsp90 ATPase homologue 1/2-like C-terminal" evidence="2">
    <location>
        <begin position="24"/>
        <end position="153"/>
    </location>
</feature>
<evidence type="ECO:0000256" key="1">
    <source>
        <dbReference type="ARBA" id="ARBA00006817"/>
    </source>
</evidence>
<protein>
    <recommendedName>
        <fullName evidence="2">Activator of Hsp90 ATPase homologue 1/2-like C-terminal domain-containing protein</fullName>
    </recommendedName>
</protein>
<dbReference type="InterPro" id="IPR013538">
    <property type="entry name" value="ASHA1/2-like_C"/>
</dbReference>
<dbReference type="Gene3D" id="3.30.530.20">
    <property type="match status" value="1"/>
</dbReference>
<sequence>MISNPHAVTDPETFTVRRTIMIAAPLEKVWTAVTDPEHISRWFGRTVLVGQGAGAHGTITWPGEGAVPLRVEAFDPPRNVTYRWCNDDARPAPDTVDGAPSTIFTFTLEPMASGTRLTVEETGFELTSDPAGNLESHRQGWDGELDKLVILLEGGPQ</sequence>
<name>A0ABP8LFB0_9MICO</name>